<proteinExistence type="predicted"/>
<evidence type="ECO:0000313" key="1">
    <source>
        <dbReference type="EMBL" id="PBK85168.1"/>
    </source>
</evidence>
<accession>A0A2H3D316</accession>
<sequence length="123" mass="14064">MRAHSKPSVPRLDAYANKSSSSQPRFIFWPDDSLTLHLQRWPLLNRTTLRLGSTRQRAGDGLRGSQEHFAGVERDGRAVGVLDSPTAVVFYTAETFQDEHLAIKHYWFRRCPHYAAAVQRSQI</sequence>
<dbReference type="OrthoDB" id="10618407at2759"/>
<dbReference type="Proteomes" id="UP000217790">
    <property type="component" value="Unassembled WGS sequence"/>
</dbReference>
<dbReference type="InParanoid" id="A0A2H3D316"/>
<dbReference type="AlphaFoldDB" id="A0A2H3D316"/>
<keyword evidence="2" id="KW-1185">Reference proteome</keyword>
<reference evidence="2" key="1">
    <citation type="journal article" date="2017" name="Nat. Ecol. Evol.">
        <title>Genome expansion and lineage-specific genetic innovations in the forest pathogenic fungi Armillaria.</title>
        <authorList>
            <person name="Sipos G."/>
            <person name="Prasanna A.N."/>
            <person name="Walter M.C."/>
            <person name="O'Connor E."/>
            <person name="Balint B."/>
            <person name="Krizsan K."/>
            <person name="Kiss B."/>
            <person name="Hess J."/>
            <person name="Varga T."/>
            <person name="Slot J."/>
            <person name="Riley R."/>
            <person name="Boka B."/>
            <person name="Rigling D."/>
            <person name="Barry K."/>
            <person name="Lee J."/>
            <person name="Mihaltcheva S."/>
            <person name="LaButti K."/>
            <person name="Lipzen A."/>
            <person name="Waldron R."/>
            <person name="Moloney N.M."/>
            <person name="Sperisen C."/>
            <person name="Kredics L."/>
            <person name="Vagvoelgyi C."/>
            <person name="Patrignani A."/>
            <person name="Fitzpatrick D."/>
            <person name="Nagy I."/>
            <person name="Doyle S."/>
            <person name="Anderson J.B."/>
            <person name="Grigoriev I.V."/>
            <person name="Gueldener U."/>
            <person name="Muensterkoetter M."/>
            <person name="Nagy L.G."/>
        </authorList>
    </citation>
    <scope>NUCLEOTIDE SEQUENCE [LARGE SCALE GENOMIC DNA]</scope>
    <source>
        <strain evidence="2">Ar21-2</strain>
    </source>
</reference>
<name>A0A2H3D316_ARMGA</name>
<dbReference type="EMBL" id="KZ293693">
    <property type="protein sequence ID" value="PBK85168.1"/>
    <property type="molecule type" value="Genomic_DNA"/>
</dbReference>
<evidence type="ECO:0000313" key="2">
    <source>
        <dbReference type="Proteomes" id="UP000217790"/>
    </source>
</evidence>
<organism evidence="1 2">
    <name type="scientific">Armillaria gallica</name>
    <name type="common">Bulbous honey fungus</name>
    <name type="synonym">Armillaria bulbosa</name>
    <dbReference type="NCBI Taxonomy" id="47427"/>
    <lineage>
        <taxon>Eukaryota</taxon>
        <taxon>Fungi</taxon>
        <taxon>Dikarya</taxon>
        <taxon>Basidiomycota</taxon>
        <taxon>Agaricomycotina</taxon>
        <taxon>Agaricomycetes</taxon>
        <taxon>Agaricomycetidae</taxon>
        <taxon>Agaricales</taxon>
        <taxon>Marasmiineae</taxon>
        <taxon>Physalacriaceae</taxon>
        <taxon>Armillaria</taxon>
    </lineage>
</organism>
<gene>
    <name evidence="1" type="ORF">ARMGADRAFT_1087839</name>
</gene>
<protein>
    <submittedName>
        <fullName evidence="1">Uncharacterized protein</fullName>
    </submittedName>
</protein>